<feature type="compositionally biased region" description="Basic and acidic residues" evidence="1">
    <location>
        <begin position="15"/>
        <end position="27"/>
    </location>
</feature>
<proteinExistence type="predicted"/>
<evidence type="ECO:0000313" key="3">
    <source>
        <dbReference type="Proteomes" id="UP000054166"/>
    </source>
</evidence>
<feature type="compositionally biased region" description="Polar residues" evidence="1">
    <location>
        <begin position="1"/>
        <end position="13"/>
    </location>
</feature>
<dbReference type="AlphaFoldDB" id="A0A0C3EHK4"/>
<sequence>MKGHSPSKNTTYSLLDDRISIPRRDFTTEQLPRPPPSIKEPAVETFADMSKPQPYLCRRNVGRSSQHWWQ</sequence>
<feature type="region of interest" description="Disordered" evidence="1">
    <location>
        <begin position="1"/>
        <end position="40"/>
    </location>
</feature>
<evidence type="ECO:0000313" key="2">
    <source>
        <dbReference type="EMBL" id="KIM72095.1"/>
    </source>
</evidence>
<gene>
    <name evidence="2" type="ORF">PILCRDRAFT_746298</name>
</gene>
<dbReference type="Proteomes" id="UP000054166">
    <property type="component" value="Unassembled WGS sequence"/>
</dbReference>
<name>A0A0C3EHK4_PILCF</name>
<protein>
    <submittedName>
        <fullName evidence="2">Uncharacterized protein</fullName>
    </submittedName>
</protein>
<reference evidence="3" key="2">
    <citation type="submission" date="2015-01" db="EMBL/GenBank/DDBJ databases">
        <title>Evolutionary Origins and Diversification of the Mycorrhizal Mutualists.</title>
        <authorList>
            <consortium name="DOE Joint Genome Institute"/>
            <consortium name="Mycorrhizal Genomics Consortium"/>
            <person name="Kohler A."/>
            <person name="Kuo A."/>
            <person name="Nagy L.G."/>
            <person name="Floudas D."/>
            <person name="Copeland A."/>
            <person name="Barry K.W."/>
            <person name="Cichocki N."/>
            <person name="Veneault-Fourrey C."/>
            <person name="LaButti K."/>
            <person name="Lindquist E.A."/>
            <person name="Lipzen A."/>
            <person name="Lundell T."/>
            <person name="Morin E."/>
            <person name="Murat C."/>
            <person name="Riley R."/>
            <person name="Ohm R."/>
            <person name="Sun H."/>
            <person name="Tunlid A."/>
            <person name="Henrissat B."/>
            <person name="Grigoriev I.V."/>
            <person name="Hibbett D.S."/>
            <person name="Martin F."/>
        </authorList>
    </citation>
    <scope>NUCLEOTIDE SEQUENCE [LARGE SCALE GENOMIC DNA]</scope>
    <source>
        <strain evidence="3">F 1598</strain>
    </source>
</reference>
<dbReference type="EMBL" id="KN833164">
    <property type="protein sequence ID" value="KIM72095.1"/>
    <property type="molecule type" value="Genomic_DNA"/>
</dbReference>
<keyword evidence="3" id="KW-1185">Reference proteome</keyword>
<reference evidence="2 3" key="1">
    <citation type="submission" date="2014-04" db="EMBL/GenBank/DDBJ databases">
        <authorList>
            <consortium name="DOE Joint Genome Institute"/>
            <person name="Kuo A."/>
            <person name="Tarkka M."/>
            <person name="Buscot F."/>
            <person name="Kohler A."/>
            <person name="Nagy L.G."/>
            <person name="Floudas D."/>
            <person name="Copeland A."/>
            <person name="Barry K.W."/>
            <person name="Cichocki N."/>
            <person name="Veneault-Fourrey C."/>
            <person name="LaButti K."/>
            <person name="Lindquist E.A."/>
            <person name="Lipzen A."/>
            <person name="Lundell T."/>
            <person name="Morin E."/>
            <person name="Murat C."/>
            <person name="Sun H."/>
            <person name="Tunlid A."/>
            <person name="Henrissat B."/>
            <person name="Grigoriev I.V."/>
            <person name="Hibbett D.S."/>
            <person name="Martin F."/>
            <person name="Nordberg H.P."/>
            <person name="Cantor M.N."/>
            <person name="Hua S.X."/>
        </authorList>
    </citation>
    <scope>NUCLEOTIDE SEQUENCE [LARGE SCALE GENOMIC DNA]</scope>
    <source>
        <strain evidence="2 3">F 1598</strain>
    </source>
</reference>
<organism evidence="2 3">
    <name type="scientific">Piloderma croceum (strain F 1598)</name>
    <dbReference type="NCBI Taxonomy" id="765440"/>
    <lineage>
        <taxon>Eukaryota</taxon>
        <taxon>Fungi</taxon>
        <taxon>Dikarya</taxon>
        <taxon>Basidiomycota</taxon>
        <taxon>Agaricomycotina</taxon>
        <taxon>Agaricomycetes</taxon>
        <taxon>Agaricomycetidae</taxon>
        <taxon>Atheliales</taxon>
        <taxon>Atheliaceae</taxon>
        <taxon>Piloderma</taxon>
    </lineage>
</organism>
<accession>A0A0C3EHK4</accession>
<evidence type="ECO:0000256" key="1">
    <source>
        <dbReference type="SAM" id="MobiDB-lite"/>
    </source>
</evidence>
<dbReference type="HOGENOM" id="CLU_2758717_0_0_1"/>
<dbReference type="InParanoid" id="A0A0C3EHK4"/>